<evidence type="ECO:0000259" key="3">
    <source>
        <dbReference type="PROSITE" id="PS01031"/>
    </source>
</evidence>
<dbReference type="InterPro" id="IPR031107">
    <property type="entry name" value="Small_HSP"/>
</dbReference>
<dbReference type="SUPFAM" id="SSF49764">
    <property type="entry name" value="HSP20-like chaperones"/>
    <property type="match status" value="1"/>
</dbReference>
<gene>
    <name evidence="4" type="ORF">MYXE_46680</name>
</gene>
<feature type="domain" description="SHSP" evidence="3">
    <location>
        <begin position="21"/>
        <end position="132"/>
    </location>
</feature>
<evidence type="ECO:0000313" key="5">
    <source>
        <dbReference type="Proteomes" id="UP000464624"/>
    </source>
</evidence>
<dbReference type="EMBL" id="AP022314">
    <property type="protein sequence ID" value="BBU24878.1"/>
    <property type="molecule type" value="Genomic_DNA"/>
</dbReference>
<evidence type="ECO:0000313" key="4">
    <source>
        <dbReference type="EMBL" id="BBU24878.1"/>
    </source>
</evidence>
<protein>
    <recommendedName>
        <fullName evidence="3">SHSP domain-containing protein</fullName>
    </recommendedName>
</protein>
<dbReference type="Pfam" id="PF00011">
    <property type="entry name" value="HSP20"/>
    <property type="match status" value="1"/>
</dbReference>
<name>A0AAD1M332_MYCXE</name>
<dbReference type="KEGG" id="mxe:MYXE_46680"/>
<dbReference type="PROSITE" id="PS01031">
    <property type="entry name" value="SHSP"/>
    <property type="match status" value="1"/>
</dbReference>
<dbReference type="CDD" id="cd06464">
    <property type="entry name" value="ACD_sHsps-like"/>
    <property type="match status" value="1"/>
</dbReference>
<evidence type="ECO:0000256" key="1">
    <source>
        <dbReference type="PROSITE-ProRule" id="PRU00285"/>
    </source>
</evidence>
<dbReference type="AlphaFoldDB" id="A0AAD1M332"/>
<evidence type="ECO:0000256" key="2">
    <source>
        <dbReference type="RuleBase" id="RU003616"/>
    </source>
</evidence>
<proteinExistence type="inferred from homology"/>
<reference evidence="4 5" key="1">
    <citation type="submission" date="2019-12" db="EMBL/GenBank/DDBJ databases">
        <title>Complete genome sequence of Mycolicibacterium xenopi str. JCM15661T.</title>
        <authorList>
            <person name="Yoshida M."/>
            <person name="Fukano H."/>
            <person name="Asakura T."/>
            <person name="Hoshino Y."/>
        </authorList>
    </citation>
    <scope>NUCLEOTIDE SEQUENCE [LARGE SCALE GENOMIC DNA]</scope>
    <source>
        <strain evidence="4 5">JCM 15661T</strain>
    </source>
</reference>
<dbReference type="Gene3D" id="2.60.40.790">
    <property type="match status" value="1"/>
</dbReference>
<dbReference type="RefSeq" id="WP_004571689.1">
    <property type="nucleotide sequence ID" value="NZ_AP022314.1"/>
</dbReference>
<dbReference type="InterPro" id="IPR002068">
    <property type="entry name" value="A-crystallin/Hsp20_dom"/>
</dbReference>
<dbReference type="InterPro" id="IPR008978">
    <property type="entry name" value="HSP20-like_chaperone"/>
</dbReference>
<accession>A0AAD1M332</accession>
<dbReference type="Proteomes" id="UP000464624">
    <property type="component" value="Chromosome"/>
</dbReference>
<dbReference type="PANTHER" id="PTHR11527">
    <property type="entry name" value="HEAT-SHOCK PROTEIN 20 FAMILY MEMBER"/>
    <property type="match status" value="1"/>
</dbReference>
<sequence length="162" mass="18120">MPSLLQPFVGDLDGLPRMVGTPAHPALMRMDAWRDGDTFVAELDLPGIKADSLDVTVESGVLTVRAERREPGDGDRTWLSAERPHGVFVRQLFLDEQLDIDKVSADYTNGVLRLTIPMHHATKPRKIAIESGRTHAARQRLTPAWVRRLLPRASKGRLTARR</sequence>
<organism evidence="4 5">
    <name type="scientific">Mycobacterium xenopi</name>
    <dbReference type="NCBI Taxonomy" id="1789"/>
    <lineage>
        <taxon>Bacteria</taxon>
        <taxon>Bacillati</taxon>
        <taxon>Actinomycetota</taxon>
        <taxon>Actinomycetes</taxon>
        <taxon>Mycobacteriales</taxon>
        <taxon>Mycobacteriaceae</taxon>
        <taxon>Mycobacterium</taxon>
    </lineage>
</organism>
<comment type="similarity">
    <text evidence="1 2">Belongs to the small heat shock protein (HSP20) family.</text>
</comment>